<comment type="similarity">
    <text evidence="1">Belongs to the DprA/Smf family.</text>
</comment>
<dbReference type="Pfam" id="PF02481">
    <property type="entry name" value="DNA_processg_A"/>
    <property type="match status" value="1"/>
</dbReference>
<dbReference type="NCBIfam" id="TIGR00732">
    <property type="entry name" value="dprA"/>
    <property type="match status" value="1"/>
</dbReference>
<dbReference type="SUPFAM" id="SSF102405">
    <property type="entry name" value="MCP/YpsA-like"/>
    <property type="match status" value="1"/>
</dbReference>
<sequence length="385" mass="40410">MDGRVVERLGGDGEGAARAWLSGVCEPGDEAAWRLVARLGAEGAAEAVRRGRVPGGLGITEKKLAGWRTRAEAFDLDGVLFLAEKVGGRVLTPGDPGWPTTLDQLDESAPLMLWIRGRGDMRQLCLRSVSVVGARAASPYGRRLAAELGAEMAERGWTVVSGGALGVDGEAHRGALAADGVTIAVLANGVDVPYPPRHAGLFAEIARTGLLVSEWPLASHPTRPRFLVRNRVIAALTKGTVVVEADLRSGALNTAHRARDLGRHLMAFPGPVTSVMSRGCHDLLRSTPPAARLVTCAEDVIEEVGSIGEGLDRPHGGPVLPRDHLDPDSRSVLEAVPATPSGAPAHAIAASAAVDLPTARSRLSLLAATGFIDRTRTGWRLRPAP</sequence>
<dbReference type="PANTHER" id="PTHR43022:SF1">
    <property type="entry name" value="PROTEIN SMF"/>
    <property type="match status" value="1"/>
</dbReference>
<keyword evidence="4" id="KW-1185">Reference proteome</keyword>
<dbReference type="InterPro" id="IPR003488">
    <property type="entry name" value="DprA"/>
</dbReference>
<proteinExistence type="inferred from homology"/>
<evidence type="ECO:0000259" key="2">
    <source>
        <dbReference type="Pfam" id="PF02481"/>
    </source>
</evidence>
<dbReference type="InterPro" id="IPR057666">
    <property type="entry name" value="DrpA_SLOG"/>
</dbReference>
<dbReference type="PANTHER" id="PTHR43022">
    <property type="entry name" value="PROTEIN SMF"/>
    <property type="match status" value="1"/>
</dbReference>
<dbReference type="EMBL" id="BAAATZ010000009">
    <property type="protein sequence ID" value="GAA2726311.1"/>
    <property type="molecule type" value="Genomic_DNA"/>
</dbReference>
<evidence type="ECO:0000313" key="3">
    <source>
        <dbReference type="EMBL" id="GAA2726311.1"/>
    </source>
</evidence>
<evidence type="ECO:0000256" key="1">
    <source>
        <dbReference type="ARBA" id="ARBA00006525"/>
    </source>
</evidence>
<reference evidence="3 4" key="1">
    <citation type="journal article" date="2019" name="Int. J. Syst. Evol. Microbiol.">
        <title>The Global Catalogue of Microorganisms (GCM) 10K type strain sequencing project: providing services to taxonomists for standard genome sequencing and annotation.</title>
        <authorList>
            <consortium name="The Broad Institute Genomics Platform"/>
            <consortium name="The Broad Institute Genome Sequencing Center for Infectious Disease"/>
            <person name="Wu L."/>
            <person name="Ma J."/>
        </authorList>
    </citation>
    <scope>NUCLEOTIDE SEQUENCE [LARGE SCALE GENOMIC DNA]</scope>
    <source>
        <strain evidence="3 4">JCM 8201</strain>
    </source>
</reference>
<accession>A0ABN3U9J9</accession>
<protein>
    <submittedName>
        <fullName evidence="3">DNA-processing protein DprA</fullName>
    </submittedName>
</protein>
<feature type="domain" description="Smf/DprA SLOG" evidence="2">
    <location>
        <begin position="90"/>
        <end position="304"/>
    </location>
</feature>
<evidence type="ECO:0000313" key="4">
    <source>
        <dbReference type="Proteomes" id="UP001501842"/>
    </source>
</evidence>
<organism evidence="3 4">
    <name type="scientific">Actinocorallia aurantiaca</name>
    <dbReference type="NCBI Taxonomy" id="46204"/>
    <lineage>
        <taxon>Bacteria</taxon>
        <taxon>Bacillati</taxon>
        <taxon>Actinomycetota</taxon>
        <taxon>Actinomycetes</taxon>
        <taxon>Streptosporangiales</taxon>
        <taxon>Thermomonosporaceae</taxon>
        <taxon>Actinocorallia</taxon>
    </lineage>
</organism>
<dbReference type="Proteomes" id="UP001501842">
    <property type="component" value="Unassembled WGS sequence"/>
</dbReference>
<dbReference type="RefSeq" id="WP_344450831.1">
    <property type="nucleotide sequence ID" value="NZ_BAAATZ010000009.1"/>
</dbReference>
<comment type="caution">
    <text evidence="3">The sequence shown here is derived from an EMBL/GenBank/DDBJ whole genome shotgun (WGS) entry which is preliminary data.</text>
</comment>
<dbReference type="Gene3D" id="3.40.50.450">
    <property type="match status" value="1"/>
</dbReference>
<name>A0ABN3U9J9_9ACTN</name>
<gene>
    <name evidence="3" type="primary">dprA</name>
    <name evidence="3" type="ORF">GCM10010439_28520</name>
</gene>